<feature type="chain" id="PRO_5017746363" evidence="1">
    <location>
        <begin position="23"/>
        <end position="458"/>
    </location>
</feature>
<gene>
    <name evidence="3" type="ORF">DYU05_17690</name>
</gene>
<dbReference type="Pfam" id="PF06439">
    <property type="entry name" value="3keto-disac_hyd"/>
    <property type="match status" value="2"/>
</dbReference>
<dbReference type="GO" id="GO:0016787">
    <property type="term" value="F:hydrolase activity"/>
    <property type="evidence" value="ECO:0007669"/>
    <property type="project" value="InterPro"/>
</dbReference>
<feature type="domain" description="3-keto-alpha-glucoside-1,2-lyase/3-keto-2-hydroxy-glucal hydratase" evidence="2">
    <location>
        <begin position="27"/>
        <end position="216"/>
    </location>
</feature>
<evidence type="ECO:0000313" key="3">
    <source>
        <dbReference type="EMBL" id="RFZ81659.1"/>
    </source>
</evidence>
<dbReference type="Proteomes" id="UP000260823">
    <property type="component" value="Unassembled WGS sequence"/>
</dbReference>
<organism evidence="3 4">
    <name type="scientific">Mucilaginibacter terrenus</name>
    <dbReference type="NCBI Taxonomy" id="2482727"/>
    <lineage>
        <taxon>Bacteria</taxon>
        <taxon>Pseudomonadati</taxon>
        <taxon>Bacteroidota</taxon>
        <taxon>Sphingobacteriia</taxon>
        <taxon>Sphingobacteriales</taxon>
        <taxon>Sphingobacteriaceae</taxon>
        <taxon>Mucilaginibacter</taxon>
    </lineage>
</organism>
<feature type="signal peptide" evidence="1">
    <location>
        <begin position="1"/>
        <end position="22"/>
    </location>
</feature>
<name>A0A3E2NKZ0_9SPHI</name>
<dbReference type="RefSeq" id="WP_117384480.1">
    <property type="nucleotide sequence ID" value="NZ_QWDE01000004.1"/>
</dbReference>
<evidence type="ECO:0000256" key="1">
    <source>
        <dbReference type="SAM" id="SignalP"/>
    </source>
</evidence>
<sequence length="458" mass="50443">MRNNLKLWALAGLTCFAAAATAQVKPGYTSLFDGSTLKGWKKLAGNAEYTAANGVLTGTAVLNSGNTFLVTDKEYGDFVLELDIMTESNLTNSGVQVRSHYNPAGHEGKGLVYGRQCEIDPSERKWTGGIYDEGRRDWLYPMELNAAAKVDWKPGEYHHIKIESIGNTTKTFVNGIPTAMVVDTVDATGFIGLQVHAISDAGQAGKKIYFKNIQIKTTNLQPAPVTRNLYVVNLVSNQLSGYERQHGWKLLFDGKTNKGWHSATAATFPAKGWKIENGMLSVIGANGGESANGGDIVSDGQFAAFDLSFEFRMSKGANSGVKYFVTLDEKTQGSAIGLEYQVLDDAVHPDAKLGRDGNRTLASLYDLITAKKQSRFVHPIGAWNTGRVVVYPNNHVEHYLNGIKVLEYDRGSKEYRDLVAISKYKVWKDFGEARQGHLLLQDHGFDVDYRSIKIKELK</sequence>
<comment type="caution">
    <text evidence="3">The sequence shown here is derived from an EMBL/GenBank/DDBJ whole genome shotgun (WGS) entry which is preliminary data.</text>
</comment>
<proteinExistence type="predicted"/>
<keyword evidence="1" id="KW-0732">Signal</keyword>
<reference evidence="3 4" key="1">
    <citation type="submission" date="2018-08" db="EMBL/GenBank/DDBJ databases">
        <title>Mucilaginibacter terrae sp. nov., isolated from manganese diggings.</title>
        <authorList>
            <person name="Huang Y."/>
            <person name="Zhou Z."/>
        </authorList>
    </citation>
    <scope>NUCLEOTIDE SEQUENCE [LARGE SCALE GENOMIC DNA]</scope>
    <source>
        <strain evidence="3 4">ZH6</strain>
    </source>
</reference>
<dbReference type="EMBL" id="QWDE01000004">
    <property type="protein sequence ID" value="RFZ81659.1"/>
    <property type="molecule type" value="Genomic_DNA"/>
</dbReference>
<protein>
    <submittedName>
        <fullName evidence="3">DUF1080 domain-containing protein</fullName>
    </submittedName>
</protein>
<feature type="domain" description="3-keto-alpha-glucoside-1,2-lyase/3-keto-2-hydroxy-glucal hydratase" evidence="2">
    <location>
        <begin position="247"/>
        <end position="455"/>
    </location>
</feature>
<accession>A0A3E2NKZ0</accession>
<dbReference type="Gene3D" id="2.60.120.560">
    <property type="entry name" value="Exo-inulinase, domain 1"/>
    <property type="match status" value="2"/>
</dbReference>
<dbReference type="InterPro" id="IPR010496">
    <property type="entry name" value="AL/BT2_dom"/>
</dbReference>
<dbReference type="OrthoDB" id="9806233at2"/>
<dbReference type="AlphaFoldDB" id="A0A3E2NKZ0"/>
<evidence type="ECO:0000313" key="4">
    <source>
        <dbReference type="Proteomes" id="UP000260823"/>
    </source>
</evidence>
<evidence type="ECO:0000259" key="2">
    <source>
        <dbReference type="Pfam" id="PF06439"/>
    </source>
</evidence>
<keyword evidence="4" id="KW-1185">Reference proteome</keyword>